<evidence type="ECO:0000256" key="1">
    <source>
        <dbReference type="ARBA" id="ARBA00004123"/>
    </source>
</evidence>
<protein>
    <recommendedName>
        <fullName evidence="9">DUF659 domain-containing protein</fullName>
    </recommendedName>
</protein>
<dbReference type="EMBL" id="KL198075">
    <property type="protein sequence ID" value="KDQ09687.1"/>
    <property type="molecule type" value="Genomic_DNA"/>
</dbReference>
<gene>
    <name evidence="7" type="ORF">BOTBODRAFT_178766</name>
</gene>
<proteinExistence type="predicted"/>
<evidence type="ECO:0000313" key="7">
    <source>
        <dbReference type="EMBL" id="KDQ09687.1"/>
    </source>
</evidence>
<dbReference type="InterPro" id="IPR012337">
    <property type="entry name" value="RNaseH-like_sf"/>
</dbReference>
<dbReference type="InParanoid" id="A0A067MCR8"/>
<dbReference type="Proteomes" id="UP000027195">
    <property type="component" value="Unassembled WGS sequence"/>
</dbReference>
<dbReference type="InterPro" id="IPR052035">
    <property type="entry name" value="ZnF_BED_domain_contain"/>
</dbReference>
<evidence type="ECO:0000256" key="4">
    <source>
        <dbReference type="ARBA" id="ARBA00022833"/>
    </source>
</evidence>
<name>A0A067MCR8_BOTB1</name>
<keyword evidence="2" id="KW-0479">Metal-binding</keyword>
<evidence type="ECO:0000256" key="3">
    <source>
        <dbReference type="ARBA" id="ARBA00022771"/>
    </source>
</evidence>
<dbReference type="PANTHER" id="PTHR46481">
    <property type="entry name" value="ZINC FINGER BED DOMAIN-CONTAINING PROTEIN 4"/>
    <property type="match status" value="1"/>
</dbReference>
<accession>A0A067MCR8</accession>
<sequence length="425" mass="47945">MTEAHTGKQLAQQVVHCLTRFGVYDHLLGVVADNASNNATMVDELTTYLTTFRGKEGRVRCFAHMLNITAKKATLTGKSSDDGLDEGNGAGDPDKDGVESKTSIRKGLSRVLGEGSDEDEDDEDDEGNDDNYEDEDEDDEDDEDDDTGILDMDPSEAEFFGMCVEEAERRAQEQIELSEDDLREVRYTLTKLTAFAKRVRNSTPFKTSLQEECRLHKIEYHVPERNVSTRWNSTIIMMNSAHSLRPAIDSLCDRTPKLAKYKLTDTEWEMVEALQPVLEGFLVAKKKISQSNISLVSEVIPTIDTLHAGLMRTRIASLSRVLRHACARGIEALDKYYSLTDESYIAYMIKRKWHLDWIAQALKLIRKVWKERYARMPASAPPPTTGPAAKPLFDFDEYVENGHADEPATSEVLDQLKSYLAQDSF</sequence>
<evidence type="ECO:0000313" key="8">
    <source>
        <dbReference type="Proteomes" id="UP000027195"/>
    </source>
</evidence>
<evidence type="ECO:0000256" key="2">
    <source>
        <dbReference type="ARBA" id="ARBA00022723"/>
    </source>
</evidence>
<evidence type="ECO:0000256" key="6">
    <source>
        <dbReference type="SAM" id="MobiDB-lite"/>
    </source>
</evidence>
<reference evidence="8" key="1">
    <citation type="journal article" date="2014" name="Proc. Natl. Acad. Sci. U.S.A.">
        <title>Extensive sampling of basidiomycete genomes demonstrates inadequacy of the white-rot/brown-rot paradigm for wood decay fungi.</title>
        <authorList>
            <person name="Riley R."/>
            <person name="Salamov A.A."/>
            <person name="Brown D.W."/>
            <person name="Nagy L.G."/>
            <person name="Floudas D."/>
            <person name="Held B.W."/>
            <person name="Levasseur A."/>
            <person name="Lombard V."/>
            <person name="Morin E."/>
            <person name="Otillar R."/>
            <person name="Lindquist E.A."/>
            <person name="Sun H."/>
            <person name="LaButti K.M."/>
            <person name="Schmutz J."/>
            <person name="Jabbour D."/>
            <person name="Luo H."/>
            <person name="Baker S.E."/>
            <person name="Pisabarro A.G."/>
            <person name="Walton J.D."/>
            <person name="Blanchette R.A."/>
            <person name="Henrissat B."/>
            <person name="Martin F."/>
            <person name="Cullen D."/>
            <person name="Hibbett D.S."/>
            <person name="Grigoriev I.V."/>
        </authorList>
    </citation>
    <scope>NUCLEOTIDE SEQUENCE [LARGE SCALE GENOMIC DNA]</scope>
    <source>
        <strain evidence="8">FD-172 SS1</strain>
    </source>
</reference>
<dbReference type="GO" id="GO:0008270">
    <property type="term" value="F:zinc ion binding"/>
    <property type="evidence" value="ECO:0007669"/>
    <property type="project" value="UniProtKB-KW"/>
</dbReference>
<dbReference type="PANTHER" id="PTHR46481:SF10">
    <property type="entry name" value="ZINC FINGER BED DOMAIN-CONTAINING PROTEIN 39"/>
    <property type="match status" value="1"/>
</dbReference>
<organism evidence="7 8">
    <name type="scientific">Botryobasidium botryosum (strain FD-172 SS1)</name>
    <dbReference type="NCBI Taxonomy" id="930990"/>
    <lineage>
        <taxon>Eukaryota</taxon>
        <taxon>Fungi</taxon>
        <taxon>Dikarya</taxon>
        <taxon>Basidiomycota</taxon>
        <taxon>Agaricomycotina</taxon>
        <taxon>Agaricomycetes</taxon>
        <taxon>Cantharellales</taxon>
        <taxon>Botryobasidiaceae</taxon>
        <taxon>Botryobasidium</taxon>
    </lineage>
</organism>
<feature type="region of interest" description="Disordered" evidence="6">
    <location>
        <begin position="76"/>
        <end position="153"/>
    </location>
</feature>
<keyword evidence="3" id="KW-0863">Zinc-finger</keyword>
<evidence type="ECO:0000256" key="5">
    <source>
        <dbReference type="ARBA" id="ARBA00023242"/>
    </source>
</evidence>
<comment type="subcellular location">
    <subcellularLocation>
        <location evidence="1">Nucleus</location>
    </subcellularLocation>
</comment>
<keyword evidence="5" id="KW-0539">Nucleus</keyword>
<dbReference type="SUPFAM" id="SSF53098">
    <property type="entry name" value="Ribonuclease H-like"/>
    <property type="match status" value="1"/>
</dbReference>
<dbReference type="AlphaFoldDB" id="A0A067MCR8"/>
<dbReference type="OrthoDB" id="3251057at2759"/>
<dbReference type="GO" id="GO:0005634">
    <property type="term" value="C:nucleus"/>
    <property type="evidence" value="ECO:0007669"/>
    <property type="project" value="UniProtKB-SubCell"/>
</dbReference>
<evidence type="ECO:0008006" key="9">
    <source>
        <dbReference type="Google" id="ProtNLM"/>
    </source>
</evidence>
<feature type="compositionally biased region" description="Acidic residues" evidence="6">
    <location>
        <begin position="115"/>
        <end position="153"/>
    </location>
</feature>
<dbReference type="STRING" id="930990.A0A067MCR8"/>
<keyword evidence="4" id="KW-0862">Zinc</keyword>
<dbReference type="HOGENOM" id="CLU_013565_0_0_1"/>
<keyword evidence="8" id="KW-1185">Reference proteome</keyword>